<evidence type="ECO:0000259" key="1">
    <source>
        <dbReference type="Pfam" id="PF01863"/>
    </source>
</evidence>
<dbReference type="Pfam" id="PF01863">
    <property type="entry name" value="YgjP-like"/>
    <property type="match status" value="1"/>
</dbReference>
<dbReference type="Gene3D" id="3.30.2010.10">
    <property type="entry name" value="Metalloproteases ('zincins'), catalytic domain"/>
    <property type="match status" value="1"/>
</dbReference>
<dbReference type="EMBL" id="KF901183">
    <property type="protein sequence ID" value="AIF21161.1"/>
    <property type="molecule type" value="Genomic_DNA"/>
</dbReference>
<reference evidence="2" key="1">
    <citation type="journal article" date="2014" name="Genome Biol. Evol.">
        <title>Pangenome evidence for extensive interdomain horizontal transfer affecting lineage core and shell genes in uncultured planktonic thaumarchaeota and euryarchaeota.</title>
        <authorList>
            <person name="Deschamps P."/>
            <person name="Zivanovic Y."/>
            <person name="Moreira D."/>
            <person name="Rodriguez-Valera F."/>
            <person name="Lopez-Garcia P."/>
        </authorList>
    </citation>
    <scope>NUCLEOTIDE SEQUENCE</scope>
</reference>
<proteinExistence type="predicted"/>
<dbReference type="CDD" id="cd07344">
    <property type="entry name" value="M48_yhfN_like"/>
    <property type="match status" value="1"/>
</dbReference>
<evidence type="ECO:0000313" key="2">
    <source>
        <dbReference type="EMBL" id="AIF21161.1"/>
    </source>
</evidence>
<accession>A0A075HXR6</accession>
<dbReference type="PANTHER" id="PTHR30399:SF1">
    <property type="entry name" value="UTP PYROPHOSPHATASE"/>
    <property type="match status" value="1"/>
</dbReference>
<sequence>MTSIKFGNSQITYNVHRSKRRTTEILVDASGVKIFTSKQKSQDEIQDLVKKHSRWIYRKKIHFKDLNDYKISYEAGSGLPYLGRDYVLQVIISKNKETFSFKNGRFIVKLQKFRKSRIKEFYTDWLKQKSPVILKKQVSKFTKKLGMHTPKIHIKKQKNRWGSVTKKGTINFNQNLVKAPLKIIDYVVAHEVCHFKILNHSPKYWELVYSIMPDYEKRKDWLRINWKLINS</sequence>
<organism evidence="2">
    <name type="scientific">uncultured marine thaumarchaeote KM3_98_C03</name>
    <dbReference type="NCBI Taxonomy" id="1456352"/>
    <lineage>
        <taxon>Archaea</taxon>
        <taxon>Nitrososphaerota</taxon>
        <taxon>environmental samples</taxon>
    </lineage>
</organism>
<feature type="domain" description="YgjP-like metallopeptidase" evidence="1">
    <location>
        <begin position="22"/>
        <end position="223"/>
    </location>
</feature>
<dbReference type="AlphaFoldDB" id="A0A075HXR6"/>
<name>A0A075HXR6_9ARCH</name>
<dbReference type="GO" id="GO:0016787">
    <property type="term" value="F:hydrolase activity"/>
    <property type="evidence" value="ECO:0007669"/>
    <property type="project" value="UniProtKB-KW"/>
</dbReference>
<keyword evidence="2" id="KW-0378">Hydrolase</keyword>
<dbReference type="InterPro" id="IPR053136">
    <property type="entry name" value="UTP_pyrophosphatase-like"/>
</dbReference>
<dbReference type="InterPro" id="IPR002725">
    <property type="entry name" value="YgjP-like_metallopeptidase"/>
</dbReference>
<dbReference type="PANTHER" id="PTHR30399">
    <property type="entry name" value="UNCHARACTERIZED PROTEIN YGJP"/>
    <property type="match status" value="1"/>
</dbReference>
<protein>
    <submittedName>
        <fullName evidence="2">Putative metal-dependent hydrolase</fullName>
    </submittedName>
</protein>